<dbReference type="PRINTS" id="PR00507">
    <property type="entry name" value="N12N6MTFRASE"/>
</dbReference>
<dbReference type="EMBL" id="VSSQ01000275">
    <property type="protein sequence ID" value="MPL89184.1"/>
    <property type="molecule type" value="Genomic_DNA"/>
</dbReference>
<reference evidence="7" key="1">
    <citation type="submission" date="2019-08" db="EMBL/GenBank/DDBJ databases">
        <authorList>
            <person name="Kucharzyk K."/>
            <person name="Murdoch R.W."/>
            <person name="Higgins S."/>
            <person name="Loffler F."/>
        </authorList>
    </citation>
    <scope>NUCLEOTIDE SEQUENCE</scope>
</reference>
<dbReference type="PROSITE" id="PS00092">
    <property type="entry name" value="N6_MTASE"/>
    <property type="match status" value="1"/>
</dbReference>
<organism evidence="7">
    <name type="scientific">bioreactor metagenome</name>
    <dbReference type="NCBI Taxonomy" id="1076179"/>
    <lineage>
        <taxon>unclassified sequences</taxon>
        <taxon>metagenomes</taxon>
        <taxon>ecological metagenomes</taxon>
    </lineage>
</organism>
<gene>
    <name evidence="7" type="ORF">SDC9_35217</name>
</gene>
<evidence type="ECO:0000256" key="4">
    <source>
        <dbReference type="ARBA" id="ARBA00022691"/>
    </source>
</evidence>
<dbReference type="GO" id="GO:0032259">
    <property type="term" value="P:methylation"/>
    <property type="evidence" value="ECO:0007669"/>
    <property type="project" value="UniProtKB-KW"/>
</dbReference>
<dbReference type="Pfam" id="PF07669">
    <property type="entry name" value="Eco57I"/>
    <property type="match status" value="1"/>
</dbReference>
<dbReference type="EC" id="2.1.1.72" evidence="1"/>
<dbReference type="GO" id="GO:0006304">
    <property type="term" value="P:DNA modification"/>
    <property type="evidence" value="ECO:0007669"/>
    <property type="project" value="InterPro"/>
</dbReference>
<dbReference type="InterPro" id="IPR002052">
    <property type="entry name" value="DNA_methylase_N6_adenine_CS"/>
</dbReference>
<comment type="catalytic activity">
    <reaction evidence="5">
        <text>a 2'-deoxyadenosine in DNA + S-adenosyl-L-methionine = an N(6)-methyl-2'-deoxyadenosine in DNA + S-adenosyl-L-homocysteine + H(+)</text>
        <dbReference type="Rhea" id="RHEA:15197"/>
        <dbReference type="Rhea" id="RHEA-COMP:12418"/>
        <dbReference type="Rhea" id="RHEA-COMP:12419"/>
        <dbReference type="ChEBI" id="CHEBI:15378"/>
        <dbReference type="ChEBI" id="CHEBI:57856"/>
        <dbReference type="ChEBI" id="CHEBI:59789"/>
        <dbReference type="ChEBI" id="CHEBI:90615"/>
        <dbReference type="ChEBI" id="CHEBI:90616"/>
        <dbReference type="EC" id="2.1.1.72"/>
    </reaction>
</comment>
<dbReference type="AlphaFoldDB" id="A0A644VCU4"/>
<evidence type="ECO:0000256" key="5">
    <source>
        <dbReference type="ARBA" id="ARBA00047942"/>
    </source>
</evidence>
<evidence type="ECO:0000313" key="7">
    <source>
        <dbReference type="EMBL" id="MPL89184.1"/>
    </source>
</evidence>
<dbReference type="SUPFAM" id="SSF53335">
    <property type="entry name" value="S-adenosyl-L-methionine-dependent methyltransferases"/>
    <property type="match status" value="1"/>
</dbReference>
<sequence length="945" mass="108699">MATNTLQLVNIVDSDGRPTSGLVPVRGIDKANLKIDEQAVVTYAETFDHIDYVFFRRFSDGRSSQISAYIVDNSDGRLDENTLAELHLKVWLQGAAPLLYIAWPTRIDILTCAREAYFWKNDECQYTPIEALSTASVITNELNRFSVLRLADGTFWEEQRNGELLDYAKSAHQLLIEAVVETDAALEGSKNPVLRQLLLLMVLIKYLEDRHVFPDGFFGKFHQGATDFFEVLKGGDSEEVCSLLDFLEEKFNGDVFSLPTIERQSLNNKTLIYFANLVEARTLNQQRYLWRQFSFKHIPVEIISNLYQRFVDGGHGAVYTPPILASLLLDYTMPYEKLTGRERVLDPACGSGIFLVGAFKRLINIWRSQNNWQRPDVDTLKSILKQSIFGIELDRDAIHLTAFSMCLAICDALQPNVIWEELKFDKLRESNLLEADFFNALLDLHQDKPSVLQNGFDIVIGNPPFESRLSAAGIEINKAAQHKDNERGKLPDNQLAYLFLEQAFNILRPDGTVCLIQPHGLLYNSFARKFQTAIFQKHRIDTILDFVSIRKLYEGADSKTIAILAQPSEPPDNHQIMHQTFRRTVSVKEHICFEIDHYDWHYVPQKQAESYQYIWRSNLLGGSRLFDISQRFQSMRNLAEFVKQQCWDYGNGFIVGKADKPATFLTGKDFLPASAFNVGGIDESKIRPLDEIGFERPRNEDLYTPPLILIKKIDSLPVIFWNKSYLTYNYRIVGIHSPLTQEPELLKLYNALSQHHEFYQFFCALNGMSLLGTATALSKEDIDKLPYPEDLNELSLSFWEKALCEDTVKYMTEYVRLGQNSELLKRAANSNDLQDYAELFTRMLKSVYSNLQVGNPIFVDGLICQPFYFGERPDSSWLTEQQDIGLRKLIYDDEKHSFLRTVRILRLYSENLLLLIKPDRLRYWIRSAAVRDADETIVDLNRQGY</sequence>
<dbReference type="PANTHER" id="PTHR33841">
    <property type="entry name" value="DNA METHYLTRANSFERASE YEEA-RELATED"/>
    <property type="match status" value="1"/>
</dbReference>
<dbReference type="InterPro" id="IPR050953">
    <property type="entry name" value="N4_N6_ade-DNA_methylase"/>
</dbReference>
<accession>A0A644VCU4</accession>
<keyword evidence="3" id="KW-0808">Transferase</keyword>
<evidence type="ECO:0000256" key="3">
    <source>
        <dbReference type="ARBA" id="ARBA00022679"/>
    </source>
</evidence>
<name>A0A644VCU4_9ZZZZ</name>
<dbReference type="InterPro" id="IPR029063">
    <property type="entry name" value="SAM-dependent_MTases_sf"/>
</dbReference>
<evidence type="ECO:0000259" key="6">
    <source>
        <dbReference type="Pfam" id="PF07669"/>
    </source>
</evidence>
<evidence type="ECO:0000256" key="2">
    <source>
        <dbReference type="ARBA" id="ARBA00022603"/>
    </source>
</evidence>
<dbReference type="InterPro" id="IPR011639">
    <property type="entry name" value="MethylTrfase_TaqI-like_dom"/>
</dbReference>
<keyword evidence="4" id="KW-0949">S-adenosyl-L-methionine</keyword>
<dbReference type="PANTHER" id="PTHR33841:SF1">
    <property type="entry name" value="DNA METHYLTRANSFERASE A"/>
    <property type="match status" value="1"/>
</dbReference>
<dbReference type="Gene3D" id="3.40.50.150">
    <property type="entry name" value="Vaccinia Virus protein VP39"/>
    <property type="match status" value="1"/>
</dbReference>
<dbReference type="GO" id="GO:0009007">
    <property type="term" value="F:site-specific DNA-methyltransferase (adenine-specific) activity"/>
    <property type="evidence" value="ECO:0007669"/>
    <property type="project" value="UniProtKB-EC"/>
</dbReference>
<keyword evidence="2" id="KW-0489">Methyltransferase</keyword>
<feature type="domain" description="Type II methyltransferase M.TaqI-like" evidence="6">
    <location>
        <begin position="387"/>
        <end position="546"/>
    </location>
</feature>
<dbReference type="GO" id="GO:0003676">
    <property type="term" value="F:nucleic acid binding"/>
    <property type="evidence" value="ECO:0007669"/>
    <property type="project" value="InterPro"/>
</dbReference>
<proteinExistence type="predicted"/>
<evidence type="ECO:0000256" key="1">
    <source>
        <dbReference type="ARBA" id="ARBA00011900"/>
    </source>
</evidence>
<protein>
    <recommendedName>
        <fullName evidence="1">site-specific DNA-methyltransferase (adenine-specific)</fullName>
        <ecNumber evidence="1">2.1.1.72</ecNumber>
    </recommendedName>
</protein>
<comment type="caution">
    <text evidence="7">The sequence shown here is derived from an EMBL/GenBank/DDBJ whole genome shotgun (WGS) entry which is preliminary data.</text>
</comment>